<dbReference type="EMBL" id="JACEIK010006266">
    <property type="protein sequence ID" value="MCE2055374.1"/>
    <property type="molecule type" value="Genomic_DNA"/>
</dbReference>
<evidence type="ECO:0000313" key="1">
    <source>
        <dbReference type="EMBL" id="MCE2055374.1"/>
    </source>
</evidence>
<organism evidence="1 2">
    <name type="scientific">Datura stramonium</name>
    <name type="common">Jimsonweed</name>
    <name type="synonym">Common thornapple</name>
    <dbReference type="NCBI Taxonomy" id="4076"/>
    <lineage>
        <taxon>Eukaryota</taxon>
        <taxon>Viridiplantae</taxon>
        <taxon>Streptophyta</taxon>
        <taxon>Embryophyta</taxon>
        <taxon>Tracheophyta</taxon>
        <taxon>Spermatophyta</taxon>
        <taxon>Magnoliopsida</taxon>
        <taxon>eudicotyledons</taxon>
        <taxon>Gunneridae</taxon>
        <taxon>Pentapetalae</taxon>
        <taxon>asterids</taxon>
        <taxon>lamiids</taxon>
        <taxon>Solanales</taxon>
        <taxon>Solanaceae</taxon>
        <taxon>Solanoideae</taxon>
        <taxon>Datureae</taxon>
        <taxon>Datura</taxon>
    </lineage>
</organism>
<name>A0ABS8W454_DATST</name>
<proteinExistence type="predicted"/>
<dbReference type="Proteomes" id="UP000823775">
    <property type="component" value="Unassembled WGS sequence"/>
</dbReference>
<sequence length="103" mass="11671">MDMSLKRSVCVNLGHKKSRQTFGEVPSVDSGTVSCRVLPCSCRVLPCMNSADDIVVIYTTERIYLYHLREQNVATLMTPGQLNPQRRFIPYTNSLALLHELKN</sequence>
<gene>
    <name evidence="1" type="ORF">HAX54_042492</name>
</gene>
<keyword evidence="2" id="KW-1185">Reference proteome</keyword>
<accession>A0ABS8W454</accession>
<reference evidence="1 2" key="1">
    <citation type="journal article" date="2021" name="BMC Genomics">
        <title>Datura genome reveals duplications of psychoactive alkaloid biosynthetic genes and high mutation rate following tissue culture.</title>
        <authorList>
            <person name="Rajewski A."/>
            <person name="Carter-House D."/>
            <person name="Stajich J."/>
            <person name="Litt A."/>
        </authorList>
    </citation>
    <scope>NUCLEOTIDE SEQUENCE [LARGE SCALE GENOMIC DNA]</scope>
    <source>
        <strain evidence="1">AR-01</strain>
    </source>
</reference>
<evidence type="ECO:0000313" key="2">
    <source>
        <dbReference type="Proteomes" id="UP000823775"/>
    </source>
</evidence>
<protein>
    <submittedName>
        <fullName evidence="1">Uncharacterized protein</fullName>
    </submittedName>
</protein>
<comment type="caution">
    <text evidence="1">The sequence shown here is derived from an EMBL/GenBank/DDBJ whole genome shotgun (WGS) entry which is preliminary data.</text>
</comment>